<dbReference type="PANTHER" id="PTHR11236:SF50">
    <property type="entry name" value="AMINODEOXYCHORISMATE SYNTHASE COMPONENT 1"/>
    <property type="match status" value="1"/>
</dbReference>
<feature type="compositionally biased region" description="Basic and acidic residues" evidence="1">
    <location>
        <begin position="35"/>
        <end position="44"/>
    </location>
</feature>
<dbReference type="SUPFAM" id="SSF56322">
    <property type="entry name" value="ADC synthase"/>
    <property type="match status" value="1"/>
</dbReference>
<dbReference type="GO" id="GO:0000162">
    <property type="term" value="P:L-tryptophan biosynthetic process"/>
    <property type="evidence" value="ECO:0007669"/>
    <property type="project" value="TreeGrafter"/>
</dbReference>
<name>B2GJB2_KOCRD</name>
<feature type="region of interest" description="Disordered" evidence="1">
    <location>
        <begin position="237"/>
        <end position="284"/>
    </location>
</feature>
<reference evidence="4 5" key="1">
    <citation type="journal article" date="2008" name="J. Bacteriol.">
        <title>Complete genome sequence of the soil actinomycete Kocuria rhizophila.</title>
        <authorList>
            <person name="Takarada H."/>
            <person name="Sekine M."/>
            <person name="Kosugi H."/>
            <person name="Matsuo Y."/>
            <person name="Fujisawa T."/>
            <person name="Omata S."/>
            <person name="Kishi E."/>
            <person name="Shimizu A."/>
            <person name="Tsukatani N."/>
            <person name="Tanikawa S."/>
            <person name="Fujita N."/>
            <person name="Harayama S."/>
        </authorList>
    </citation>
    <scope>NUCLEOTIDE SEQUENCE [LARGE SCALE GENOMIC DNA]</scope>
    <source>
        <strain evidence="5">ATCC 9341 / DSM 348 / NBRC 103217 / DC2201</strain>
    </source>
</reference>
<evidence type="ECO:0000313" key="5">
    <source>
        <dbReference type="Proteomes" id="UP000008838"/>
    </source>
</evidence>
<accession>B2GJB2</accession>
<evidence type="ECO:0000259" key="2">
    <source>
        <dbReference type="Pfam" id="PF00425"/>
    </source>
</evidence>
<dbReference type="InterPro" id="IPR006805">
    <property type="entry name" value="Anth_synth_I_N"/>
</dbReference>
<dbReference type="InterPro" id="IPR001544">
    <property type="entry name" value="Aminotrans_IV"/>
</dbReference>
<feature type="region of interest" description="Disordered" evidence="1">
    <location>
        <begin position="1"/>
        <end position="49"/>
    </location>
</feature>
<dbReference type="Pfam" id="PF01063">
    <property type="entry name" value="Aminotran_4"/>
    <property type="match status" value="1"/>
</dbReference>
<dbReference type="Gene3D" id="3.20.10.10">
    <property type="entry name" value="D-amino Acid Aminotransferase, subunit A, domain 2"/>
    <property type="match status" value="1"/>
</dbReference>
<dbReference type="Gene3D" id="3.30.470.10">
    <property type="match status" value="1"/>
</dbReference>
<dbReference type="eggNOG" id="COG0147">
    <property type="taxonomic scope" value="Bacteria"/>
</dbReference>
<dbReference type="SUPFAM" id="SSF56752">
    <property type="entry name" value="D-aminoacid aminotransferase-like PLP-dependent enzymes"/>
    <property type="match status" value="1"/>
</dbReference>
<dbReference type="InterPro" id="IPR019999">
    <property type="entry name" value="Anth_synth_I-like"/>
</dbReference>
<feature type="domain" description="Chorismate-utilising enzyme C-terminal" evidence="2">
    <location>
        <begin position="306"/>
        <end position="551"/>
    </location>
</feature>
<feature type="compositionally biased region" description="Pro residues" evidence="1">
    <location>
        <begin position="270"/>
        <end position="279"/>
    </location>
</feature>
<dbReference type="HOGENOM" id="CLU_006493_6_2_11"/>
<dbReference type="AlphaFoldDB" id="B2GJB2"/>
<proteinExistence type="predicted"/>
<dbReference type="InterPro" id="IPR036038">
    <property type="entry name" value="Aminotransferase-like"/>
</dbReference>
<gene>
    <name evidence="4" type="ordered locus">KRH_23130</name>
</gene>
<keyword evidence="5" id="KW-1185">Reference proteome</keyword>
<evidence type="ECO:0000256" key="1">
    <source>
        <dbReference type="SAM" id="MobiDB-lite"/>
    </source>
</evidence>
<dbReference type="InterPro" id="IPR015890">
    <property type="entry name" value="Chorismate_C"/>
</dbReference>
<sequence>MPPPGRRRRCHPPLPRRTRRSAHPRGAVGSYHGLDQPRPREEPVPRTALPHRVSPVQMLRALRDEPGLAALLGDWAHGDAVIGVRPTRVVGADEDPFAALGSGDDDAVRTAEGAAPPSAGRNRHDLDAPAHALCAPATPGASGLGPPALGRAAEDPARFGGGWIGYLGYQLSRRLESLPPAPPRSGGLPEHHLAHYDHVLVHDDAADRWFCESLPGADPARVAETMAAVQRTLAGEGPSTAAAGHDLPAPPLDAAPPPRDATLGGTKGSPPEPDGPAVPGPAASSSGVCAPRPYRCGPFEAAVTGEAHAEAVRRALEHIRDGDIFQANICRELTAGFDGDPLDLFCAGHERLRPRFAAFLRVPGGAVASFSPELYLRRTGRDVLTSPIKGTAPADSDPRELHASVKNRAENVMIVDLMRNDLSRVCVPGSVLSPAVPRVEPHTGVHHLVADVHGTLRPGLDDAALLRSTFPPGSCTGAPKVRATEIINALETTARGVYTGGIGYASPVAGLAMNVAIRTFEFSGATVRLGVGGGIVADSDPDGEAFETLVKAAPLLDAVGARFGPELSREWREHAESSEVATPACVGGGGAPSRAAASLRDAPVIRSTPDPSLGVFTTMLVREGRPEQLVEHLARLGSSVRACFSHELPGALAEQVLQRAAGLDGPHRLRVTAVPDAGSLCLEMTHAPLNPPGAAPPVDPWVLHPVVVPGGWGRHKWADRRALDTTPGPWSPVCDPLLVDQDGTVLETGRANVFVVRAGVVTTPPVDGRILPGAMRARVLPTLRAAGYEVREQDITLTDIAGASEVFVTNALRGARPVGEIHGVGAWAPGPVTVWVQRALADAPWRTGGIAPIDTTR</sequence>
<dbReference type="PANTHER" id="PTHR11236">
    <property type="entry name" value="AMINOBENZOATE/ANTHRANILATE SYNTHASE"/>
    <property type="match status" value="1"/>
</dbReference>
<dbReference type="PRINTS" id="PR00095">
    <property type="entry name" value="ANTSNTHASEI"/>
</dbReference>
<dbReference type="eggNOG" id="COG0115">
    <property type="taxonomic scope" value="Bacteria"/>
</dbReference>
<dbReference type="Gene3D" id="3.60.120.10">
    <property type="entry name" value="Anthranilate synthase"/>
    <property type="match status" value="1"/>
</dbReference>
<dbReference type="Pfam" id="PF04715">
    <property type="entry name" value="Anth_synt_I_N"/>
    <property type="match status" value="1"/>
</dbReference>
<dbReference type="InterPro" id="IPR043131">
    <property type="entry name" value="BCAT-like_N"/>
</dbReference>
<evidence type="ECO:0000259" key="3">
    <source>
        <dbReference type="Pfam" id="PF04715"/>
    </source>
</evidence>
<dbReference type="EMBL" id="AP009152">
    <property type="protein sequence ID" value="BAG30660.1"/>
    <property type="molecule type" value="Genomic_DNA"/>
</dbReference>
<dbReference type="Pfam" id="PF00425">
    <property type="entry name" value="Chorismate_bind"/>
    <property type="match status" value="1"/>
</dbReference>
<dbReference type="InterPro" id="IPR005801">
    <property type="entry name" value="ADC_synthase"/>
</dbReference>
<dbReference type="STRING" id="378753.KRH_23130"/>
<dbReference type="Proteomes" id="UP000008838">
    <property type="component" value="Chromosome"/>
</dbReference>
<feature type="compositionally biased region" description="Pro residues" evidence="1">
    <location>
        <begin position="248"/>
        <end position="259"/>
    </location>
</feature>
<organism evidence="4 5">
    <name type="scientific">Kocuria rhizophila (strain ATCC 9341 / DSM 348 / NBRC 103217 / DC2201)</name>
    <dbReference type="NCBI Taxonomy" id="378753"/>
    <lineage>
        <taxon>Bacteria</taxon>
        <taxon>Bacillati</taxon>
        <taxon>Actinomycetota</taxon>
        <taxon>Actinomycetes</taxon>
        <taxon>Micrococcales</taxon>
        <taxon>Micrococcaceae</taxon>
        <taxon>Kocuria</taxon>
    </lineage>
</organism>
<dbReference type="GO" id="GO:0046820">
    <property type="term" value="F:4-amino-4-deoxychorismate synthase activity"/>
    <property type="evidence" value="ECO:0007669"/>
    <property type="project" value="TreeGrafter"/>
</dbReference>
<feature type="compositionally biased region" description="Basic residues" evidence="1">
    <location>
        <begin position="1"/>
        <end position="23"/>
    </location>
</feature>
<protein>
    <submittedName>
        <fullName evidence="4">Putative para-aminobenzoate synthase component I</fullName>
    </submittedName>
</protein>
<feature type="domain" description="Anthranilate synthase component I N-terminal" evidence="3">
    <location>
        <begin position="154"/>
        <end position="210"/>
    </location>
</feature>
<dbReference type="InterPro" id="IPR043132">
    <property type="entry name" value="BCAT-like_C"/>
</dbReference>
<evidence type="ECO:0000313" key="4">
    <source>
        <dbReference type="EMBL" id="BAG30660.1"/>
    </source>
</evidence>
<dbReference type="KEGG" id="krh:KRH_23130"/>
<feature type="region of interest" description="Disordered" evidence="1">
    <location>
        <begin position="98"/>
        <end position="125"/>
    </location>
</feature>